<evidence type="ECO:0000259" key="2">
    <source>
        <dbReference type="Pfam" id="PF00501"/>
    </source>
</evidence>
<dbReference type="Gene3D" id="3.40.50.12780">
    <property type="entry name" value="N-terminal domain of ligase-like"/>
    <property type="match status" value="2"/>
</dbReference>
<dbReference type="AlphaFoldDB" id="A0A556QEL2"/>
<gene>
    <name evidence="3" type="ORF">FPL22_16745</name>
</gene>
<evidence type="ECO:0000313" key="4">
    <source>
        <dbReference type="Proteomes" id="UP000315648"/>
    </source>
</evidence>
<accession>A0A556QEL2</accession>
<proteinExistence type="predicted"/>
<dbReference type="SUPFAM" id="SSF56801">
    <property type="entry name" value="Acetyl-CoA synthetase-like"/>
    <property type="match status" value="1"/>
</dbReference>
<dbReference type="EMBL" id="VMBG01000004">
    <property type="protein sequence ID" value="TSJ75046.1"/>
    <property type="molecule type" value="Genomic_DNA"/>
</dbReference>
<organism evidence="3 4">
    <name type="scientific">Rariglobus hedericola</name>
    <dbReference type="NCBI Taxonomy" id="2597822"/>
    <lineage>
        <taxon>Bacteria</taxon>
        <taxon>Pseudomonadati</taxon>
        <taxon>Verrucomicrobiota</taxon>
        <taxon>Opitutia</taxon>
        <taxon>Opitutales</taxon>
        <taxon>Opitutaceae</taxon>
        <taxon>Rariglobus</taxon>
    </lineage>
</organism>
<dbReference type="InterPro" id="IPR000873">
    <property type="entry name" value="AMP-dep_synth/lig_dom"/>
</dbReference>
<dbReference type="OrthoDB" id="580775at2"/>
<dbReference type="InterPro" id="IPR042099">
    <property type="entry name" value="ANL_N_sf"/>
</dbReference>
<evidence type="ECO:0000256" key="1">
    <source>
        <dbReference type="SAM" id="MobiDB-lite"/>
    </source>
</evidence>
<feature type="domain" description="AMP-dependent synthetase/ligase" evidence="2">
    <location>
        <begin position="159"/>
        <end position="331"/>
    </location>
</feature>
<keyword evidence="3" id="KW-0436">Ligase</keyword>
<dbReference type="PANTHER" id="PTHR43845">
    <property type="entry name" value="BLR5969 PROTEIN"/>
    <property type="match status" value="1"/>
</dbReference>
<dbReference type="PANTHER" id="PTHR43845:SF1">
    <property type="entry name" value="BLR5969 PROTEIN"/>
    <property type="match status" value="1"/>
</dbReference>
<dbReference type="Proteomes" id="UP000315648">
    <property type="component" value="Unassembled WGS sequence"/>
</dbReference>
<dbReference type="RefSeq" id="WP_144354188.1">
    <property type="nucleotide sequence ID" value="NZ_CBCRVV010000010.1"/>
</dbReference>
<dbReference type="GO" id="GO:0016874">
    <property type="term" value="F:ligase activity"/>
    <property type="evidence" value="ECO:0007669"/>
    <property type="project" value="UniProtKB-KW"/>
</dbReference>
<protein>
    <submittedName>
        <fullName evidence="3">Phenylacetate--CoA ligase</fullName>
    </submittedName>
</protein>
<name>A0A556QEL2_9BACT</name>
<evidence type="ECO:0000313" key="3">
    <source>
        <dbReference type="EMBL" id="TSJ75046.1"/>
    </source>
</evidence>
<comment type="caution">
    <text evidence="3">The sequence shown here is derived from an EMBL/GenBank/DDBJ whole genome shotgun (WGS) entry which is preliminary data.</text>
</comment>
<dbReference type="Pfam" id="PF00501">
    <property type="entry name" value="AMP-binding"/>
    <property type="match status" value="1"/>
</dbReference>
<sequence>MPTPRCTHHWQDLDRDSTIAWQGQQLHRYLRDCVLPFSLHYQRLFKERGLTAADIRSVADLSKIPFTTKEDLLPTKENPKRTLDFVLKPDPKVLSRRLSVILWALRHGREQVRDELDHEWRPVFMTSTTGRSSEPVPFLYTQHDIARLGLGGGRIVEIGGVRSEERMVNMFPFAPHLAFWYMYYAGMDRNIFALATGGGKVMGTEGNLRAVVKLKPQVIVAMPTFLYHVLQQAVEQNLKLEGIRLLVLGGDKVPDGTRRKLGDLCKKLGSPDVQIMATYGFTECKLAWTECPITPGTPPPGYHLYADQGIIEIINPETGEVMPDGQGGEIVWTPLDQRGTVVLRYRTGDRCENGITWDPCPCCGRRMPRLVGKISRVSDVHSLRFQKVKGTIVDFNELERALDDLPELGAWQIELRKAHDDPLDLDELNVHVSPATSGNTAGIEKNVRELLHAHFELTPNKIVTHTEEEMRTLQKVGVALKEQKVVDNRSKASATERSGTAEPFRPKP</sequence>
<keyword evidence="4" id="KW-1185">Reference proteome</keyword>
<feature type="region of interest" description="Disordered" evidence="1">
    <location>
        <begin position="485"/>
        <end position="508"/>
    </location>
</feature>
<reference evidence="3 4" key="1">
    <citation type="submission" date="2019-07" db="EMBL/GenBank/DDBJ databases">
        <title>Description of 53C-WASEF.</title>
        <authorList>
            <person name="Pitt A."/>
            <person name="Hahn M.W."/>
        </authorList>
    </citation>
    <scope>NUCLEOTIDE SEQUENCE [LARGE SCALE GENOMIC DNA]</scope>
    <source>
        <strain evidence="3 4">53C-WASEF</strain>
    </source>
</reference>